<evidence type="ECO:0000313" key="3">
    <source>
        <dbReference type="Proteomes" id="UP000271889"/>
    </source>
</evidence>
<keyword evidence="1" id="KW-0472">Membrane</keyword>
<gene>
    <name evidence="2" type="ORF">CGOC_LOCUS8393</name>
</gene>
<sequence length="127" mass="14136">MKTTVKAIEGYPCVFKSDDLGLIDDPHGALSLLHLSPYCKSSVVVSLSDSPSMISRFRFRVVDIQPDKGPKLEKWMKENTVCIHSAKAAASLIVFDSFSYFCTFFSSTVSSSVIFIFAIEAYHSKIR</sequence>
<reference evidence="2 3" key="1">
    <citation type="submission" date="2018-11" db="EMBL/GenBank/DDBJ databases">
        <authorList>
            <consortium name="Pathogen Informatics"/>
        </authorList>
    </citation>
    <scope>NUCLEOTIDE SEQUENCE [LARGE SCALE GENOMIC DNA]</scope>
</reference>
<dbReference type="EMBL" id="UYRV01030719">
    <property type="protein sequence ID" value="VDK85069.1"/>
    <property type="molecule type" value="Genomic_DNA"/>
</dbReference>
<keyword evidence="1" id="KW-1133">Transmembrane helix</keyword>
<proteinExistence type="predicted"/>
<evidence type="ECO:0000256" key="1">
    <source>
        <dbReference type="SAM" id="Phobius"/>
    </source>
</evidence>
<evidence type="ECO:0000313" key="2">
    <source>
        <dbReference type="EMBL" id="VDK85069.1"/>
    </source>
</evidence>
<dbReference type="AlphaFoldDB" id="A0A3P6TNZ7"/>
<feature type="transmembrane region" description="Helical" evidence="1">
    <location>
        <begin position="98"/>
        <end position="119"/>
    </location>
</feature>
<protein>
    <submittedName>
        <fullName evidence="2">Uncharacterized protein</fullName>
    </submittedName>
</protein>
<keyword evidence="3" id="KW-1185">Reference proteome</keyword>
<dbReference type="OrthoDB" id="5806136at2759"/>
<keyword evidence="1" id="KW-0812">Transmembrane</keyword>
<organism evidence="2 3">
    <name type="scientific">Cylicostephanus goldi</name>
    <name type="common">Nematode worm</name>
    <dbReference type="NCBI Taxonomy" id="71465"/>
    <lineage>
        <taxon>Eukaryota</taxon>
        <taxon>Metazoa</taxon>
        <taxon>Ecdysozoa</taxon>
        <taxon>Nematoda</taxon>
        <taxon>Chromadorea</taxon>
        <taxon>Rhabditida</taxon>
        <taxon>Rhabditina</taxon>
        <taxon>Rhabditomorpha</taxon>
        <taxon>Strongyloidea</taxon>
        <taxon>Strongylidae</taxon>
        <taxon>Cylicostephanus</taxon>
    </lineage>
</organism>
<accession>A0A3P6TNZ7</accession>
<name>A0A3P6TNZ7_CYLGO</name>
<dbReference type="Proteomes" id="UP000271889">
    <property type="component" value="Unassembled WGS sequence"/>
</dbReference>